<name>A0AAV9C3G3_ACOCL</name>
<dbReference type="EMBL" id="JAUJYO010000021">
    <property type="protein sequence ID" value="KAK1283217.1"/>
    <property type="molecule type" value="Genomic_DNA"/>
</dbReference>
<evidence type="ECO:0000259" key="1">
    <source>
        <dbReference type="Pfam" id="PF00240"/>
    </source>
</evidence>
<keyword evidence="3" id="KW-1185">Reference proteome</keyword>
<dbReference type="SUPFAM" id="SSF54236">
    <property type="entry name" value="Ubiquitin-like"/>
    <property type="match status" value="1"/>
</dbReference>
<dbReference type="AlphaFoldDB" id="A0AAV9C3G3"/>
<dbReference type="Proteomes" id="UP001180020">
    <property type="component" value="Unassembled WGS sequence"/>
</dbReference>
<protein>
    <submittedName>
        <fullName evidence="2">Ubiquitin-NEDD8-like protein RUB1</fullName>
    </submittedName>
</protein>
<evidence type="ECO:0000313" key="3">
    <source>
        <dbReference type="Proteomes" id="UP001180020"/>
    </source>
</evidence>
<accession>A0AAV9C3G3</accession>
<dbReference type="InterPro" id="IPR000626">
    <property type="entry name" value="Ubiquitin-like_dom"/>
</dbReference>
<sequence length="165" mass="17899">MILAKVLASRLKGPCASLIEDTQSAFLPGRMLQEGFIVAQEIIASLSRDKRRAWLSNSISQKHMTVLIYAGKQLADDKDYNIEGGSVLHLVLALRVSKSDSTVGSIMDKDISLTGSLIGKAHFNYMSDYGSELTSTKNPFPCLLGNEFLLQDGPSSDSSQTSIKS</sequence>
<proteinExistence type="predicted"/>
<reference evidence="2" key="1">
    <citation type="journal article" date="2023" name="Nat. Commun.">
        <title>Diploid and tetraploid genomes of Acorus and the evolution of monocots.</title>
        <authorList>
            <person name="Ma L."/>
            <person name="Liu K.W."/>
            <person name="Li Z."/>
            <person name="Hsiao Y.Y."/>
            <person name="Qi Y."/>
            <person name="Fu T."/>
            <person name="Tang G.D."/>
            <person name="Zhang D."/>
            <person name="Sun W.H."/>
            <person name="Liu D.K."/>
            <person name="Li Y."/>
            <person name="Chen G.Z."/>
            <person name="Liu X.D."/>
            <person name="Liao X.Y."/>
            <person name="Jiang Y.T."/>
            <person name="Yu X."/>
            <person name="Hao Y."/>
            <person name="Huang J."/>
            <person name="Zhao X.W."/>
            <person name="Ke S."/>
            <person name="Chen Y.Y."/>
            <person name="Wu W.L."/>
            <person name="Hsu J.L."/>
            <person name="Lin Y.F."/>
            <person name="Huang M.D."/>
            <person name="Li C.Y."/>
            <person name="Huang L."/>
            <person name="Wang Z.W."/>
            <person name="Zhao X."/>
            <person name="Zhong W.Y."/>
            <person name="Peng D.H."/>
            <person name="Ahmad S."/>
            <person name="Lan S."/>
            <person name="Zhang J.S."/>
            <person name="Tsai W.C."/>
            <person name="Van de Peer Y."/>
            <person name="Liu Z.J."/>
        </authorList>
    </citation>
    <scope>NUCLEOTIDE SEQUENCE</scope>
    <source>
        <strain evidence="2">CP</strain>
    </source>
</reference>
<dbReference type="Pfam" id="PF00240">
    <property type="entry name" value="ubiquitin"/>
    <property type="match status" value="1"/>
</dbReference>
<reference evidence="2" key="2">
    <citation type="submission" date="2023-06" db="EMBL/GenBank/DDBJ databases">
        <authorList>
            <person name="Ma L."/>
            <person name="Liu K.-W."/>
            <person name="Li Z."/>
            <person name="Hsiao Y.-Y."/>
            <person name="Qi Y."/>
            <person name="Fu T."/>
            <person name="Tang G."/>
            <person name="Zhang D."/>
            <person name="Sun W.-H."/>
            <person name="Liu D.-K."/>
            <person name="Li Y."/>
            <person name="Chen G.-Z."/>
            <person name="Liu X.-D."/>
            <person name="Liao X.-Y."/>
            <person name="Jiang Y.-T."/>
            <person name="Yu X."/>
            <person name="Hao Y."/>
            <person name="Huang J."/>
            <person name="Zhao X.-W."/>
            <person name="Ke S."/>
            <person name="Chen Y.-Y."/>
            <person name="Wu W.-L."/>
            <person name="Hsu J.-L."/>
            <person name="Lin Y.-F."/>
            <person name="Huang M.-D."/>
            <person name="Li C.-Y."/>
            <person name="Huang L."/>
            <person name="Wang Z.-W."/>
            <person name="Zhao X."/>
            <person name="Zhong W.-Y."/>
            <person name="Peng D.-H."/>
            <person name="Ahmad S."/>
            <person name="Lan S."/>
            <person name="Zhang J.-S."/>
            <person name="Tsai W.-C."/>
            <person name="Van De Peer Y."/>
            <person name="Liu Z.-J."/>
        </authorList>
    </citation>
    <scope>NUCLEOTIDE SEQUENCE</scope>
    <source>
        <strain evidence="2">CP</strain>
        <tissue evidence="2">Leaves</tissue>
    </source>
</reference>
<feature type="domain" description="Ubiquitin-like" evidence="1">
    <location>
        <begin position="64"/>
        <end position="94"/>
    </location>
</feature>
<evidence type="ECO:0000313" key="2">
    <source>
        <dbReference type="EMBL" id="KAK1283217.1"/>
    </source>
</evidence>
<dbReference type="InterPro" id="IPR029071">
    <property type="entry name" value="Ubiquitin-like_domsf"/>
</dbReference>
<organism evidence="2 3">
    <name type="scientific">Acorus calamus</name>
    <name type="common">Sweet flag</name>
    <dbReference type="NCBI Taxonomy" id="4465"/>
    <lineage>
        <taxon>Eukaryota</taxon>
        <taxon>Viridiplantae</taxon>
        <taxon>Streptophyta</taxon>
        <taxon>Embryophyta</taxon>
        <taxon>Tracheophyta</taxon>
        <taxon>Spermatophyta</taxon>
        <taxon>Magnoliopsida</taxon>
        <taxon>Liliopsida</taxon>
        <taxon>Acoraceae</taxon>
        <taxon>Acorus</taxon>
    </lineage>
</organism>
<dbReference type="Gene3D" id="3.10.20.90">
    <property type="entry name" value="Phosphatidylinositol 3-kinase Catalytic Subunit, Chain A, domain 1"/>
    <property type="match status" value="1"/>
</dbReference>
<gene>
    <name evidence="2" type="primary">RUB1</name>
    <name evidence="2" type="ORF">QJS10_CPB21g01111</name>
</gene>
<comment type="caution">
    <text evidence="2">The sequence shown here is derived from an EMBL/GenBank/DDBJ whole genome shotgun (WGS) entry which is preliminary data.</text>
</comment>